<comment type="caution">
    <text evidence="1">The sequence shown here is derived from an EMBL/GenBank/DDBJ whole genome shotgun (WGS) entry which is preliminary data.</text>
</comment>
<evidence type="ECO:0000313" key="2">
    <source>
        <dbReference type="Proteomes" id="UP000724584"/>
    </source>
</evidence>
<sequence length="235" mass="26875">MSLAVPRTTWHVEIAWVITYVSQAPRLFKFKGPESEGALTPPAHKAINTGKMSEFVNVQNNITDEEGNVLSQGKIFTIPREAAEHSGVFRQLFEDFASLEKDVDFSKEVIPFCREDVTDNSVSKVIEWLTKYKDLRKPNDEESGNRDGSRITLTDWEKEYFHNLSEKELFDFLVLTHYLEMDLPKQRGCQYVASLISGKPAPVIREIFGIVNDFSPEDQTRIEKENAWASGKERA</sequence>
<evidence type="ECO:0000313" key="1">
    <source>
        <dbReference type="EMBL" id="KAH6623067.1"/>
    </source>
</evidence>
<name>A0ACB7NXS6_9PEZI</name>
<dbReference type="EMBL" id="JAGIZQ010000006">
    <property type="protein sequence ID" value="KAH6623067.1"/>
    <property type="molecule type" value="Genomic_DNA"/>
</dbReference>
<dbReference type="Proteomes" id="UP000724584">
    <property type="component" value="Unassembled WGS sequence"/>
</dbReference>
<organism evidence="1 2">
    <name type="scientific">Chaetomium tenue</name>
    <dbReference type="NCBI Taxonomy" id="1854479"/>
    <lineage>
        <taxon>Eukaryota</taxon>
        <taxon>Fungi</taxon>
        <taxon>Dikarya</taxon>
        <taxon>Ascomycota</taxon>
        <taxon>Pezizomycotina</taxon>
        <taxon>Sordariomycetes</taxon>
        <taxon>Sordariomycetidae</taxon>
        <taxon>Sordariales</taxon>
        <taxon>Chaetomiaceae</taxon>
        <taxon>Chaetomium</taxon>
    </lineage>
</organism>
<reference evidence="1 2" key="1">
    <citation type="journal article" date="2021" name="Nat. Commun.">
        <title>Genetic determinants of endophytism in the Arabidopsis root mycobiome.</title>
        <authorList>
            <person name="Mesny F."/>
            <person name="Miyauchi S."/>
            <person name="Thiergart T."/>
            <person name="Pickel B."/>
            <person name="Atanasova L."/>
            <person name="Karlsson M."/>
            <person name="Huettel B."/>
            <person name="Barry K.W."/>
            <person name="Haridas S."/>
            <person name="Chen C."/>
            <person name="Bauer D."/>
            <person name="Andreopoulos W."/>
            <person name="Pangilinan J."/>
            <person name="LaButti K."/>
            <person name="Riley R."/>
            <person name="Lipzen A."/>
            <person name="Clum A."/>
            <person name="Drula E."/>
            <person name="Henrissat B."/>
            <person name="Kohler A."/>
            <person name="Grigoriev I.V."/>
            <person name="Martin F.M."/>
            <person name="Hacquard S."/>
        </authorList>
    </citation>
    <scope>NUCLEOTIDE SEQUENCE [LARGE SCALE GENOMIC DNA]</scope>
    <source>
        <strain evidence="1 2">MPI-SDFR-AT-0079</strain>
    </source>
</reference>
<keyword evidence="2" id="KW-1185">Reference proteome</keyword>
<accession>A0ACB7NXS6</accession>
<protein>
    <submittedName>
        <fullName evidence="1">Skp1 family, dimerization domain-containing protein</fullName>
    </submittedName>
</protein>
<gene>
    <name evidence="1" type="ORF">F5144DRAFT_657154</name>
</gene>
<proteinExistence type="predicted"/>